<evidence type="ECO:0000256" key="7">
    <source>
        <dbReference type="RuleBase" id="RU366025"/>
    </source>
</evidence>
<sequence length="714" mass="80337">SAQVEDVNGFRNPAKILYSKEKVQLAWPQPRPIGPGLNNLGNTCFLNSVLQCLTYTPPLANYLLSNHHSNTCKTTNFCMLCLLEKHVNRCFSHSMHEAIAPKVIVGRLRNIGKQFRIGRQEDSHEFARYLIDALQKSCLIGYDSKLDNRIKETTIIHQIFGGYFQSQVKCMKCGYESNTFETYLDVSLDIRNAESVQKALRDYTKPDLLTKSNQYKCDKCKVLVDARKQMTIYEAPNILSVHLKRFTFTGQKINRHVRFESKLELNSVMSTNKKHPELNYSLYAVLVHAGGSCHSGHYYCFVKSSNGIWYSMNDSHVSVVSLQTVLSQNAYMLFYTLDKKGASRPAAKNVPATPKANGTANGVSVAPIQKKRSRLEEDDVGAKVDRSSLIPKEKKVKVDETLAISDLSALSKEERIRIKKERKRARKLELLKQQQTASQPNDYELATTATSSTLSPTAHTIAPKTIFGAPLPTVSSASKSPLADLDEIFKTPTTKPAPSKPMSITIPTRPQSDWKITDGILKSPVLEELRLLDEKKRTKREVDETESETKRESSDDDSSQVEQDGWTVKPKSLNSSAIVVEHNEGNASKKEKLQALISRESEFRSSEVKETILNSGRHMLGSKVSTWEEPSADLAKAREDVLRSLKPKHHRPDAYDVDYDRGKIKKVKKKNVMSGAAVGAEVGNKFQKEQDVRNLYKPKFKKPKTGDKKLPKEM</sequence>
<evidence type="ECO:0000256" key="5">
    <source>
        <dbReference type="ARBA" id="ARBA00022801"/>
    </source>
</evidence>
<feature type="region of interest" description="Disordered" evidence="8">
    <location>
        <begin position="344"/>
        <end position="379"/>
    </location>
</feature>
<evidence type="ECO:0000256" key="4">
    <source>
        <dbReference type="ARBA" id="ARBA00022786"/>
    </source>
</evidence>
<reference evidence="10" key="1">
    <citation type="journal article" date="2020" name="Fungal Divers.">
        <title>Resolving the Mortierellaceae phylogeny through synthesis of multi-gene phylogenetics and phylogenomics.</title>
        <authorList>
            <person name="Vandepol N."/>
            <person name="Liber J."/>
            <person name="Desiro A."/>
            <person name="Na H."/>
            <person name="Kennedy M."/>
            <person name="Barry K."/>
            <person name="Grigoriev I.V."/>
            <person name="Miller A.N."/>
            <person name="O'Donnell K."/>
            <person name="Stajich J.E."/>
            <person name="Bonito G."/>
        </authorList>
    </citation>
    <scope>NUCLEOTIDE SEQUENCE</scope>
    <source>
        <strain evidence="10">KOD1015</strain>
    </source>
</reference>
<dbReference type="GO" id="GO:0005829">
    <property type="term" value="C:cytosol"/>
    <property type="evidence" value="ECO:0007669"/>
    <property type="project" value="TreeGrafter"/>
</dbReference>
<feature type="compositionally biased region" description="Basic and acidic residues" evidence="8">
    <location>
        <begin position="704"/>
        <end position="714"/>
    </location>
</feature>
<dbReference type="GO" id="GO:0016579">
    <property type="term" value="P:protein deubiquitination"/>
    <property type="evidence" value="ECO:0007669"/>
    <property type="project" value="InterPro"/>
</dbReference>
<dbReference type="SUPFAM" id="SSF54001">
    <property type="entry name" value="Cysteine proteinases"/>
    <property type="match status" value="1"/>
</dbReference>
<dbReference type="Proteomes" id="UP000780801">
    <property type="component" value="Unassembled WGS sequence"/>
</dbReference>
<feature type="compositionally biased region" description="Low complexity" evidence="8">
    <location>
        <begin position="491"/>
        <end position="501"/>
    </location>
</feature>
<keyword evidence="4 7" id="KW-0833">Ubl conjugation pathway</keyword>
<organism evidence="10 11">
    <name type="scientific">Lunasporangiospora selenospora</name>
    <dbReference type="NCBI Taxonomy" id="979761"/>
    <lineage>
        <taxon>Eukaryota</taxon>
        <taxon>Fungi</taxon>
        <taxon>Fungi incertae sedis</taxon>
        <taxon>Mucoromycota</taxon>
        <taxon>Mortierellomycotina</taxon>
        <taxon>Mortierellomycetes</taxon>
        <taxon>Mortierellales</taxon>
        <taxon>Mortierellaceae</taxon>
        <taxon>Lunasporangiospora</taxon>
    </lineage>
</organism>
<evidence type="ECO:0000259" key="9">
    <source>
        <dbReference type="PROSITE" id="PS50235"/>
    </source>
</evidence>
<dbReference type="Gene3D" id="3.90.70.10">
    <property type="entry name" value="Cysteine proteinases"/>
    <property type="match status" value="1"/>
</dbReference>
<dbReference type="PROSITE" id="PS00973">
    <property type="entry name" value="USP_2"/>
    <property type="match status" value="1"/>
</dbReference>
<evidence type="ECO:0000256" key="6">
    <source>
        <dbReference type="ARBA" id="ARBA00022807"/>
    </source>
</evidence>
<name>A0A9P6FN50_9FUNG</name>
<dbReference type="GO" id="GO:0004843">
    <property type="term" value="F:cysteine-type deubiquitinase activity"/>
    <property type="evidence" value="ECO:0007669"/>
    <property type="project" value="UniProtKB-UniRule"/>
</dbReference>
<comment type="catalytic activity">
    <reaction evidence="1 7">
        <text>Thiol-dependent hydrolysis of ester, thioester, amide, peptide and isopeptide bonds formed by the C-terminal Gly of ubiquitin (a 76-residue protein attached to proteins as an intracellular targeting signal).</text>
        <dbReference type="EC" id="3.4.19.12"/>
    </reaction>
</comment>
<keyword evidence="6 7" id="KW-0788">Thiol protease</keyword>
<dbReference type="InterPro" id="IPR050164">
    <property type="entry name" value="Peptidase_C19"/>
</dbReference>
<feature type="domain" description="USP" evidence="9">
    <location>
        <begin position="35"/>
        <end position="338"/>
    </location>
</feature>
<dbReference type="OrthoDB" id="420187at2759"/>
<evidence type="ECO:0000256" key="2">
    <source>
        <dbReference type="ARBA" id="ARBA00009085"/>
    </source>
</evidence>
<evidence type="ECO:0000313" key="11">
    <source>
        <dbReference type="Proteomes" id="UP000780801"/>
    </source>
</evidence>
<proteinExistence type="inferred from homology"/>
<evidence type="ECO:0000313" key="10">
    <source>
        <dbReference type="EMBL" id="KAF9578718.1"/>
    </source>
</evidence>
<dbReference type="PROSITE" id="PS00972">
    <property type="entry name" value="USP_1"/>
    <property type="match status" value="1"/>
</dbReference>
<comment type="caution">
    <text evidence="10">The sequence shown here is derived from an EMBL/GenBank/DDBJ whole genome shotgun (WGS) entry which is preliminary data.</text>
</comment>
<dbReference type="FunFam" id="3.90.70.10:FF:000119">
    <property type="entry name" value="Ubiquitin specific peptidase 36"/>
    <property type="match status" value="1"/>
</dbReference>
<dbReference type="Pfam" id="PF00443">
    <property type="entry name" value="UCH"/>
    <property type="match status" value="1"/>
</dbReference>
<dbReference type="InterPro" id="IPR018200">
    <property type="entry name" value="USP_CS"/>
</dbReference>
<keyword evidence="11" id="KW-1185">Reference proteome</keyword>
<feature type="non-terminal residue" evidence="10">
    <location>
        <position position="714"/>
    </location>
</feature>
<dbReference type="PROSITE" id="PS50235">
    <property type="entry name" value="USP_3"/>
    <property type="match status" value="1"/>
</dbReference>
<protein>
    <recommendedName>
        <fullName evidence="7">Ubiquitin carboxyl-terminal hydrolase</fullName>
        <ecNumber evidence="7">3.4.19.12</ecNumber>
    </recommendedName>
</protein>
<dbReference type="PANTHER" id="PTHR24006:SF758">
    <property type="entry name" value="UBIQUITIN CARBOXYL-TERMINAL HYDROLASE 36"/>
    <property type="match status" value="1"/>
</dbReference>
<dbReference type="GO" id="GO:0005634">
    <property type="term" value="C:nucleus"/>
    <property type="evidence" value="ECO:0007669"/>
    <property type="project" value="TreeGrafter"/>
</dbReference>
<dbReference type="GO" id="GO:0006508">
    <property type="term" value="P:proteolysis"/>
    <property type="evidence" value="ECO:0007669"/>
    <property type="project" value="UniProtKB-KW"/>
</dbReference>
<dbReference type="AlphaFoldDB" id="A0A9P6FN50"/>
<evidence type="ECO:0000256" key="3">
    <source>
        <dbReference type="ARBA" id="ARBA00022670"/>
    </source>
</evidence>
<dbReference type="InterPro" id="IPR038765">
    <property type="entry name" value="Papain-like_cys_pep_sf"/>
</dbReference>
<dbReference type="InterPro" id="IPR028889">
    <property type="entry name" value="USP"/>
</dbReference>
<dbReference type="CDD" id="cd02661">
    <property type="entry name" value="Peptidase_C19E"/>
    <property type="match status" value="1"/>
</dbReference>
<dbReference type="InterPro" id="IPR001394">
    <property type="entry name" value="Peptidase_C19_UCH"/>
</dbReference>
<comment type="similarity">
    <text evidence="2 7">Belongs to the peptidase C19 family.</text>
</comment>
<gene>
    <name evidence="10" type="ORF">BGW38_005349</name>
</gene>
<keyword evidence="3 7" id="KW-0645">Protease</keyword>
<feature type="region of interest" description="Disordered" evidence="8">
    <location>
        <begin position="693"/>
        <end position="714"/>
    </location>
</feature>
<evidence type="ECO:0000256" key="8">
    <source>
        <dbReference type="SAM" id="MobiDB-lite"/>
    </source>
</evidence>
<feature type="region of interest" description="Disordered" evidence="8">
    <location>
        <begin position="491"/>
        <end position="511"/>
    </location>
</feature>
<dbReference type="EC" id="3.4.19.12" evidence="7"/>
<dbReference type="PANTHER" id="PTHR24006">
    <property type="entry name" value="UBIQUITIN CARBOXYL-TERMINAL HYDROLASE"/>
    <property type="match status" value="1"/>
</dbReference>
<feature type="compositionally biased region" description="Basic and acidic residues" evidence="8">
    <location>
        <begin position="537"/>
        <end position="553"/>
    </location>
</feature>
<keyword evidence="5 7" id="KW-0378">Hydrolase</keyword>
<evidence type="ECO:0000256" key="1">
    <source>
        <dbReference type="ARBA" id="ARBA00000707"/>
    </source>
</evidence>
<dbReference type="EMBL" id="JAABOA010003394">
    <property type="protein sequence ID" value="KAF9578718.1"/>
    <property type="molecule type" value="Genomic_DNA"/>
</dbReference>
<accession>A0A9P6FN50</accession>
<feature type="region of interest" description="Disordered" evidence="8">
    <location>
        <begin position="537"/>
        <end position="573"/>
    </location>
</feature>